<organism evidence="1 2">
    <name type="scientific">Gordonibacter pamelaeae 7-10-1-b</name>
    <dbReference type="NCBI Taxonomy" id="657308"/>
    <lineage>
        <taxon>Bacteria</taxon>
        <taxon>Bacillati</taxon>
        <taxon>Actinomycetota</taxon>
        <taxon>Coriobacteriia</taxon>
        <taxon>Eggerthellales</taxon>
        <taxon>Eggerthellaceae</taxon>
        <taxon>Gordonibacter</taxon>
    </lineage>
</organism>
<accession>D6E920</accession>
<evidence type="ECO:0000313" key="1">
    <source>
        <dbReference type="EMBL" id="CBL04217.1"/>
    </source>
</evidence>
<name>D6E920_9ACTN</name>
<reference evidence="1 2" key="1">
    <citation type="submission" date="2010-03" db="EMBL/GenBank/DDBJ databases">
        <title>The genome sequence of Gordonibacter pamelaeae 7-10-1-bT.</title>
        <authorList>
            <consortium name="metaHIT consortium -- http://www.metahit.eu/"/>
            <person name="Pajon A."/>
            <person name="Turner K."/>
            <person name="Parkhill J."/>
            <person name="Timmis K."/>
            <person name="Oxley A."/>
            <person name="Wurdemann D."/>
        </authorList>
    </citation>
    <scope>NUCLEOTIDE SEQUENCE [LARGE SCALE GENOMIC DNA]</scope>
    <source>
        <strain evidence="2">7-10-1-b</strain>
    </source>
</reference>
<dbReference type="AlphaFoldDB" id="D6E920"/>
<evidence type="ECO:0000313" key="2">
    <source>
        <dbReference type="Proteomes" id="UP000008805"/>
    </source>
</evidence>
<sequence length="79" mass="9156">MICFKHIMLGQYRRIDIIHVLPNSIRIVNIASANPLAYPILNRKLIDHFRVALHMIVQLQPLHFFIEGPWVVEIGSNAE</sequence>
<dbReference type="Proteomes" id="UP000008805">
    <property type="component" value="Chromosome"/>
</dbReference>
<keyword evidence="2" id="KW-1185">Reference proteome</keyword>
<protein>
    <submittedName>
        <fullName evidence="1">Uncharacterized protein</fullName>
    </submittedName>
</protein>
<dbReference type="KEGG" id="gpa:GPA_17440"/>
<dbReference type="EMBL" id="FP929047">
    <property type="protein sequence ID" value="CBL04217.1"/>
    <property type="molecule type" value="Genomic_DNA"/>
</dbReference>
<reference evidence="1 2" key="2">
    <citation type="submission" date="2010-03" db="EMBL/GenBank/DDBJ databases">
        <authorList>
            <person name="Pajon A."/>
        </authorList>
    </citation>
    <scope>NUCLEOTIDE SEQUENCE [LARGE SCALE GENOMIC DNA]</scope>
    <source>
        <strain evidence="2">7-10-1-b</strain>
    </source>
</reference>
<dbReference type="HOGENOM" id="CLU_2601129_0_0_11"/>
<gene>
    <name evidence="1" type="ORF">GPA_17440</name>
</gene>
<proteinExistence type="predicted"/>